<feature type="transmembrane region" description="Helical" evidence="1">
    <location>
        <begin position="6"/>
        <end position="25"/>
    </location>
</feature>
<evidence type="ECO:0000256" key="1">
    <source>
        <dbReference type="SAM" id="Phobius"/>
    </source>
</evidence>
<comment type="caution">
    <text evidence="2">The sequence shown here is derived from an EMBL/GenBank/DDBJ whole genome shotgun (WGS) entry which is preliminary data.</text>
</comment>
<keyword evidence="3" id="KW-1185">Reference proteome</keyword>
<keyword evidence="1" id="KW-0472">Membrane</keyword>
<evidence type="ECO:0000313" key="3">
    <source>
        <dbReference type="Proteomes" id="UP000326169"/>
    </source>
</evidence>
<reference evidence="2 3" key="1">
    <citation type="journal article" date="2019" name="J Genomics">
        <title>The Draft Genome of a Hydrogen-producing Cyanobacterium, Arthrospira platensis NIES-46.</title>
        <authorList>
            <person name="Suzuki S."/>
            <person name="Yamaguchi H."/>
            <person name="Kawachi M."/>
        </authorList>
    </citation>
    <scope>NUCLEOTIDE SEQUENCE [LARGE SCALE GENOMIC DNA]</scope>
    <source>
        <strain evidence="2 3">NIES-46</strain>
    </source>
</reference>
<dbReference type="EMBL" id="BIMW01000210">
    <property type="protein sequence ID" value="GCE96636.1"/>
    <property type="molecule type" value="Genomic_DNA"/>
</dbReference>
<accession>A0A5M3TF92</accession>
<dbReference type="GeneID" id="301685415"/>
<name>A0A5M3TF92_LIMPL</name>
<sequence length="94" mass="10812">MSKTWYAILTTYMILFFVTGYINFFSNNYFATTPEIIDKITRDSDSSEKMNWVAELLLEDAQTYQDENNIASQSFNIVLGSIVSFLSATVKQKQ</sequence>
<protein>
    <submittedName>
        <fullName evidence="2">Uncharacterized protein</fullName>
    </submittedName>
</protein>
<proteinExistence type="predicted"/>
<gene>
    <name evidence="2" type="ORF">NIES46_47080</name>
</gene>
<organism evidence="2 3">
    <name type="scientific">Limnospira platensis NIES-46</name>
    <dbReference type="NCBI Taxonomy" id="1236695"/>
    <lineage>
        <taxon>Bacteria</taxon>
        <taxon>Bacillati</taxon>
        <taxon>Cyanobacteriota</taxon>
        <taxon>Cyanophyceae</taxon>
        <taxon>Oscillatoriophycideae</taxon>
        <taxon>Oscillatoriales</taxon>
        <taxon>Sirenicapillariaceae</taxon>
        <taxon>Limnospira</taxon>
    </lineage>
</organism>
<keyword evidence="1" id="KW-0812">Transmembrane</keyword>
<dbReference type="Proteomes" id="UP000326169">
    <property type="component" value="Unassembled WGS sequence"/>
</dbReference>
<evidence type="ECO:0000313" key="2">
    <source>
        <dbReference type="EMBL" id="GCE96636.1"/>
    </source>
</evidence>
<dbReference type="RefSeq" id="WP_014274843.1">
    <property type="nucleotide sequence ID" value="NZ_BIMW01000210.1"/>
</dbReference>
<keyword evidence="1" id="KW-1133">Transmembrane helix</keyword>